<evidence type="ECO:0000256" key="4">
    <source>
        <dbReference type="ARBA" id="ARBA00022605"/>
    </source>
</evidence>
<dbReference type="HAMAP" id="MF_00102">
    <property type="entry name" value="DapB"/>
    <property type="match status" value="1"/>
</dbReference>
<comment type="subunit">
    <text evidence="14">Homotetramer.</text>
</comment>
<dbReference type="GO" id="GO:0050661">
    <property type="term" value="F:NADP binding"/>
    <property type="evidence" value="ECO:0007669"/>
    <property type="project" value="UniProtKB-UniRule"/>
</dbReference>
<evidence type="ECO:0000313" key="17">
    <source>
        <dbReference type="EMBL" id="RKJ95372.1"/>
    </source>
</evidence>
<evidence type="ECO:0000256" key="12">
    <source>
        <dbReference type="ARBA" id="ARBA00049080"/>
    </source>
</evidence>
<feature type="binding site" evidence="14">
    <location>
        <begin position="104"/>
        <end position="106"/>
    </location>
    <ligand>
        <name>NAD(+)</name>
        <dbReference type="ChEBI" id="CHEBI:57540"/>
    </ligand>
</feature>
<dbReference type="Proteomes" id="UP000216225">
    <property type="component" value="Unassembled WGS sequence"/>
</dbReference>
<dbReference type="EMBL" id="NKDB02000003">
    <property type="protein sequence ID" value="RKJ95372.1"/>
    <property type="molecule type" value="Genomic_DNA"/>
</dbReference>
<evidence type="ECO:0000259" key="16">
    <source>
        <dbReference type="Pfam" id="PF05173"/>
    </source>
</evidence>
<comment type="catalytic activity">
    <reaction evidence="13 14">
        <text>(S)-2,3,4,5-tetrahydrodipicolinate + NAD(+) + H2O = (2S,4S)-4-hydroxy-2,3,4,5-tetrahydrodipicolinate + NADH + H(+)</text>
        <dbReference type="Rhea" id="RHEA:35323"/>
        <dbReference type="ChEBI" id="CHEBI:15377"/>
        <dbReference type="ChEBI" id="CHEBI:15378"/>
        <dbReference type="ChEBI" id="CHEBI:16845"/>
        <dbReference type="ChEBI" id="CHEBI:57540"/>
        <dbReference type="ChEBI" id="CHEBI:57945"/>
        <dbReference type="ChEBI" id="CHEBI:67139"/>
        <dbReference type="EC" id="1.17.1.8"/>
    </reaction>
</comment>
<dbReference type="FunFam" id="3.30.360.10:FF:000004">
    <property type="entry name" value="4-hydroxy-tetrahydrodipicolinate reductase"/>
    <property type="match status" value="1"/>
</dbReference>
<dbReference type="InterPro" id="IPR022664">
    <property type="entry name" value="DapB_N_CS"/>
</dbReference>
<dbReference type="RefSeq" id="WP_094439232.1">
    <property type="nucleotide sequence ID" value="NZ_NKDB02000003.1"/>
</dbReference>
<dbReference type="PIRSF" id="PIRSF000161">
    <property type="entry name" value="DHPR"/>
    <property type="match status" value="1"/>
</dbReference>
<keyword evidence="3 14" id="KW-0963">Cytoplasm</keyword>
<feature type="binding site" evidence="14">
    <location>
        <position position="162"/>
    </location>
    <ligand>
        <name>(S)-2,3,4,5-tetrahydrodipicolinate</name>
        <dbReference type="ChEBI" id="CHEBI:16845"/>
    </ligand>
</feature>
<feature type="domain" description="Dihydrodipicolinate reductase C-terminal" evidence="16">
    <location>
        <begin position="134"/>
        <end position="270"/>
    </location>
</feature>
<dbReference type="EC" id="1.17.1.8" evidence="11 14"/>
<evidence type="ECO:0000256" key="3">
    <source>
        <dbReference type="ARBA" id="ARBA00022490"/>
    </source>
</evidence>
<keyword evidence="5 14" id="KW-0521">NADP</keyword>
<dbReference type="GO" id="GO:0005829">
    <property type="term" value="C:cytosol"/>
    <property type="evidence" value="ECO:0007669"/>
    <property type="project" value="TreeGrafter"/>
</dbReference>
<evidence type="ECO:0000256" key="5">
    <source>
        <dbReference type="ARBA" id="ARBA00022857"/>
    </source>
</evidence>
<dbReference type="InterPro" id="IPR023940">
    <property type="entry name" value="DHDPR_bac"/>
</dbReference>
<accession>A0A3R7HU80</accession>
<dbReference type="UniPathway" id="UPA00034">
    <property type="reaction ID" value="UER00018"/>
</dbReference>
<dbReference type="FunFam" id="3.40.50.720:FF:000048">
    <property type="entry name" value="4-hydroxy-tetrahydrodipicolinate reductase"/>
    <property type="match status" value="1"/>
</dbReference>
<feature type="active site" description="Proton donor" evidence="14">
    <location>
        <position position="165"/>
    </location>
</feature>
<keyword evidence="7 14" id="KW-0560">Oxidoreductase</keyword>
<dbReference type="CDD" id="cd02274">
    <property type="entry name" value="DHDPR_N"/>
    <property type="match status" value="1"/>
</dbReference>
<comment type="catalytic activity">
    <reaction evidence="12 14">
        <text>(S)-2,3,4,5-tetrahydrodipicolinate + NADP(+) + H2O = (2S,4S)-4-hydroxy-2,3,4,5-tetrahydrodipicolinate + NADPH + H(+)</text>
        <dbReference type="Rhea" id="RHEA:35331"/>
        <dbReference type="ChEBI" id="CHEBI:15377"/>
        <dbReference type="ChEBI" id="CHEBI:15378"/>
        <dbReference type="ChEBI" id="CHEBI:16845"/>
        <dbReference type="ChEBI" id="CHEBI:57783"/>
        <dbReference type="ChEBI" id="CHEBI:58349"/>
        <dbReference type="ChEBI" id="CHEBI:67139"/>
        <dbReference type="EC" id="1.17.1.8"/>
    </reaction>
</comment>
<evidence type="ECO:0000256" key="10">
    <source>
        <dbReference type="ARBA" id="ARBA00037922"/>
    </source>
</evidence>
<sequence length="273" mass="28376">MTSSSSVPRRVAVAGASGRMGRMLIEAILASGDCVLAGALDLPASPAVGQDAAAFLGRVSGVAITADLREGLKNADVLIDFTRPEGTLAHAAVCAELGVQMVIGTTGFSDAQKADMEAAARKVAIVLAPNMSVGVNVTLKLLQMAAQALATGYDIEIIEAHHKHKVDAPSGTALKMGEVIAEAQGTRLADRAVYERYGHTGERKEGSIGFATVRGGDIVGDHTVLFAGTGERVEITHKSSSRAGYAQGSLRAVRFLAGQRAGMFDMFDVLNLK</sequence>
<comment type="caution">
    <text evidence="14">Lacks conserved residue(s) required for the propagation of feature annotation.</text>
</comment>
<dbReference type="PANTHER" id="PTHR20836">
    <property type="entry name" value="DIHYDRODIPICOLINATE REDUCTASE"/>
    <property type="match status" value="1"/>
</dbReference>
<reference evidence="17 18" key="1">
    <citation type="submission" date="2018-09" db="EMBL/GenBank/DDBJ databases">
        <title>Genome comparison of Alicycliphilus sp. BQ1, a polyurethanolytic bacterium, with its closest phylogenetic relatives Alicycliphilus denitrificans BC and K601, unable to attack polyurethane.</title>
        <authorList>
            <person name="Loza-Tavera H."/>
            <person name="Lozano L."/>
            <person name="Cevallos M."/>
            <person name="Maya-Lucas O."/>
            <person name="Garcia-Mena J."/>
            <person name="Hernandez J."/>
        </authorList>
    </citation>
    <scope>NUCLEOTIDE SEQUENCE [LARGE SCALE GENOMIC DNA]</scope>
    <source>
        <strain evidence="17 18">BQ1</strain>
    </source>
</reference>
<dbReference type="SUPFAM" id="SSF55347">
    <property type="entry name" value="Glyceraldehyde-3-phosphate dehydrogenase-like, C-terminal domain"/>
    <property type="match status" value="1"/>
</dbReference>
<evidence type="ECO:0000256" key="8">
    <source>
        <dbReference type="ARBA" id="ARBA00023027"/>
    </source>
</evidence>
<comment type="caution">
    <text evidence="14">Was originally thought to be a dihydrodipicolinate reductase (DHDPR), catalyzing the conversion of dihydrodipicolinate to tetrahydrodipicolinate. However, it was shown in E.coli that the substrate of the enzymatic reaction is not dihydrodipicolinate (DHDP) but in fact (2S,4S)-4-hydroxy-2,3,4,5-tetrahydrodipicolinic acid (HTPA), the product released by the DapA-catalyzed reaction.</text>
</comment>
<dbReference type="Pfam" id="PF05173">
    <property type="entry name" value="DapB_C"/>
    <property type="match status" value="1"/>
</dbReference>
<feature type="binding site" evidence="14">
    <location>
        <begin position="128"/>
        <end position="131"/>
    </location>
    <ligand>
        <name>NAD(+)</name>
        <dbReference type="ChEBI" id="CHEBI:57540"/>
    </ligand>
</feature>
<evidence type="ECO:0000256" key="2">
    <source>
        <dbReference type="ARBA" id="ARBA00006642"/>
    </source>
</evidence>
<comment type="pathway">
    <text evidence="10 14">Amino-acid biosynthesis; L-lysine biosynthesis via DAP pathway; (S)-tetrahydrodipicolinate from L-aspartate: step 4/4.</text>
</comment>
<dbReference type="GO" id="GO:0051287">
    <property type="term" value="F:NAD binding"/>
    <property type="evidence" value="ECO:0007669"/>
    <property type="project" value="UniProtKB-UniRule"/>
</dbReference>
<evidence type="ECO:0000256" key="9">
    <source>
        <dbReference type="ARBA" id="ARBA00023154"/>
    </source>
</evidence>
<evidence type="ECO:0000256" key="11">
    <source>
        <dbReference type="ARBA" id="ARBA00038983"/>
    </source>
</evidence>
<evidence type="ECO:0000256" key="1">
    <source>
        <dbReference type="ARBA" id="ARBA00004496"/>
    </source>
</evidence>
<gene>
    <name evidence="14" type="primary">dapB</name>
    <name evidence="17" type="ORF">CE154_015650</name>
</gene>
<keyword evidence="4 14" id="KW-0028">Amino-acid biosynthesis</keyword>
<dbReference type="InterPro" id="IPR000846">
    <property type="entry name" value="DapB_N"/>
</dbReference>
<dbReference type="Gene3D" id="3.40.50.720">
    <property type="entry name" value="NAD(P)-binding Rossmann-like Domain"/>
    <property type="match status" value="1"/>
</dbReference>
<dbReference type="PROSITE" id="PS01298">
    <property type="entry name" value="DAPB"/>
    <property type="match status" value="1"/>
</dbReference>
<feature type="binding site" evidence="14">
    <location>
        <position position="58"/>
    </location>
    <ligand>
        <name>NADP(+)</name>
        <dbReference type="ChEBI" id="CHEBI:58349"/>
    </ligand>
</feature>
<evidence type="ECO:0000256" key="6">
    <source>
        <dbReference type="ARBA" id="ARBA00022915"/>
    </source>
</evidence>
<feature type="binding site" evidence="14">
    <location>
        <begin position="15"/>
        <end position="20"/>
    </location>
    <ligand>
        <name>NAD(+)</name>
        <dbReference type="ChEBI" id="CHEBI:57540"/>
    </ligand>
</feature>
<dbReference type="PANTHER" id="PTHR20836:SF0">
    <property type="entry name" value="4-HYDROXY-TETRAHYDRODIPICOLINATE REDUCTASE 1, CHLOROPLASTIC-RELATED"/>
    <property type="match status" value="1"/>
</dbReference>
<evidence type="ECO:0000256" key="13">
    <source>
        <dbReference type="ARBA" id="ARBA00049396"/>
    </source>
</evidence>
<dbReference type="GO" id="GO:0016726">
    <property type="term" value="F:oxidoreductase activity, acting on CH or CH2 groups, NAD or NADP as acceptor"/>
    <property type="evidence" value="ECO:0007669"/>
    <property type="project" value="UniProtKB-UniRule"/>
</dbReference>
<dbReference type="InterPro" id="IPR036291">
    <property type="entry name" value="NAD(P)-bd_dom_sf"/>
</dbReference>
<keyword evidence="6 14" id="KW-0220">Diaminopimelate biosynthesis</keyword>
<dbReference type="Gene3D" id="3.30.360.10">
    <property type="entry name" value="Dihydrodipicolinate Reductase, domain 2"/>
    <property type="match status" value="1"/>
</dbReference>
<keyword evidence="8 14" id="KW-0520">NAD</keyword>
<comment type="caution">
    <text evidence="17">The sequence shown here is derived from an EMBL/GenBank/DDBJ whole genome shotgun (WGS) entry which is preliminary data.</text>
</comment>
<dbReference type="GO" id="GO:0008839">
    <property type="term" value="F:4-hydroxy-tetrahydrodipicolinate reductase"/>
    <property type="evidence" value="ECO:0007669"/>
    <property type="project" value="UniProtKB-UniRule"/>
</dbReference>
<comment type="subcellular location">
    <subcellularLocation>
        <location evidence="1 14">Cytoplasm</location>
    </subcellularLocation>
</comment>
<evidence type="ECO:0000313" key="18">
    <source>
        <dbReference type="Proteomes" id="UP000216225"/>
    </source>
</evidence>
<feature type="active site" description="Proton donor/acceptor" evidence="14">
    <location>
        <position position="161"/>
    </location>
</feature>
<evidence type="ECO:0000256" key="14">
    <source>
        <dbReference type="HAMAP-Rule" id="MF_00102"/>
    </source>
</evidence>
<proteinExistence type="inferred from homology"/>
<dbReference type="Pfam" id="PF01113">
    <property type="entry name" value="DapB_N"/>
    <property type="match status" value="1"/>
</dbReference>
<comment type="function">
    <text evidence="14">Catalyzes the conversion of 4-hydroxy-tetrahydrodipicolinate (HTPA) to tetrahydrodipicolinate.</text>
</comment>
<dbReference type="GO" id="GO:0009089">
    <property type="term" value="P:lysine biosynthetic process via diaminopimelate"/>
    <property type="evidence" value="ECO:0007669"/>
    <property type="project" value="UniProtKB-UniRule"/>
</dbReference>
<dbReference type="SUPFAM" id="SSF51735">
    <property type="entry name" value="NAD(P)-binding Rossmann-fold domains"/>
    <property type="match status" value="1"/>
</dbReference>
<comment type="similarity">
    <text evidence="2 14">Belongs to the DapB family.</text>
</comment>
<dbReference type="GO" id="GO:0019877">
    <property type="term" value="P:diaminopimelate biosynthetic process"/>
    <property type="evidence" value="ECO:0007669"/>
    <property type="project" value="UniProtKB-UniRule"/>
</dbReference>
<name>A0A3R7HU80_9BURK</name>
<organism evidence="17 18">
    <name type="scientific">Alicycliphilus denitrificans</name>
    <dbReference type="NCBI Taxonomy" id="179636"/>
    <lineage>
        <taxon>Bacteria</taxon>
        <taxon>Pseudomonadati</taxon>
        <taxon>Pseudomonadota</taxon>
        <taxon>Betaproteobacteria</taxon>
        <taxon>Burkholderiales</taxon>
        <taxon>Comamonadaceae</taxon>
        <taxon>Alicycliphilus</taxon>
    </lineage>
</organism>
<protein>
    <recommendedName>
        <fullName evidence="11 14">4-hydroxy-tetrahydrodipicolinate reductase</fullName>
        <shortName evidence="14">HTPA reductase</shortName>
        <ecNumber evidence="11 14">1.17.1.8</ecNumber>
    </recommendedName>
</protein>
<keyword evidence="9 14" id="KW-0457">Lysine biosynthesis</keyword>
<feature type="domain" description="Dihydrodipicolinate reductase N-terminal" evidence="15">
    <location>
        <begin position="10"/>
        <end position="131"/>
    </location>
</feature>
<dbReference type="AlphaFoldDB" id="A0A3R7HU80"/>
<feature type="binding site" evidence="14">
    <location>
        <begin position="171"/>
        <end position="172"/>
    </location>
    <ligand>
        <name>(S)-2,3,4,5-tetrahydrodipicolinate</name>
        <dbReference type="ChEBI" id="CHEBI:16845"/>
    </ligand>
</feature>
<evidence type="ECO:0000256" key="7">
    <source>
        <dbReference type="ARBA" id="ARBA00023002"/>
    </source>
</evidence>
<evidence type="ECO:0000259" key="15">
    <source>
        <dbReference type="Pfam" id="PF01113"/>
    </source>
</evidence>
<dbReference type="InterPro" id="IPR022663">
    <property type="entry name" value="DapB_C"/>
</dbReference>
<dbReference type="NCBIfam" id="TIGR00036">
    <property type="entry name" value="dapB"/>
    <property type="match status" value="1"/>
</dbReference>